<dbReference type="InterPro" id="IPR015797">
    <property type="entry name" value="NUDIX_hydrolase-like_dom_sf"/>
</dbReference>
<evidence type="ECO:0000259" key="5">
    <source>
        <dbReference type="PROSITE" id="PS51462"/>
    </source>
</evidence>
<dbReference type="PANTHER" id="PTHR43046:SF12">
    <property type="entry name" value="GDP-MANNOSE MANNOSYL HYDROLASE"/>
    <property type="match status" value="1"/>
</dbReference>
<evidence type="ECO:0000313" key="6">
    <source>
        <dbReference type="EMBL" id="PSJ30415.1"/>
    </source>
</evidence>
<dbReference type="GO" id="GO:0016787">
    <property type="term" value="F:hydrolase activity"/>
    <property type="evidence" value="ECO:0007669"/>
    <property type="project" value="UniProtKB-KW"/>
</dbReference>
<dbReference type="AlphaFoldDB" id="A0A9X7PJM8"/>
<dbReference type="EMBL" id="PXWG01000002">
    <property type="protein sequence ID" value="PSJ30415.1"/>
    <property type="molecule type" value="Genomic_DNA"/>
</dbReference>
<protein>
    <recommendedName>
        <fullName evidence="5">Nudix hydrolase domain-containing protein</fullName>
    </recommendedName>
</protein>
<organism evidence="6 7">
    <name type="scientific">Streptosporangium nondiastaticum</name>
    <dbReference type="NCBI Taxonomy" id="35764"/>
    <lineage>
        <taxon>Bacteria</taxon>
        <taxon>Bacillati</taxon>
        <taxon>Actinomycetota</taxon>
        <taxon>Actinomycetes</taxon>
        <taxon>Streptosporangiales</taxon>
        <taxon>Streptosporangiaceae</taxon>
        <taxon>Streptosporangium</taxon>
    </lineage>
</organism>
<dbReference type="PANTHER" id="PTHR43046">
    <property type="entry name" value="GDP-MANNOSE MANNOSYL HYDROLASE"/>
    <property type="match status" value="1"/>
</dbReference>
<dbReference type="OrthoDB" id="4206674at2"/>
<keyword evidence="3" id="KW-0460">Magnesium</keyword>
<feature type="region of interest" description="Disordered" evidence="4">
    <location>
        <begin position="1"/>
        <end position="73"/>
    </location>
</feature>
<dbReference type="InterPro" id="IPR000086">
    <property type="entry name" value="NUDIX_hydrolase_dom"/>
</dbReference>
<reference evidence="6 7" key="1">
    <citation type="submission" date="2018-03" db="EMBL/GenBank/DDBJ databases">
        <title>Chitinolytic properties of Streptosporangium nondiastaticum TBG75A20.</title>
        <authorList>
            <person name="Gayathri V."/>
            <person name="Shiburaj S."/>
        </authorList>
    </citation>
    <scope>NUCLEOTIDE SEQUENCE [LARGE SCALE GENOMIC DNA]</scope>
    <source>
        <strain evidence="6 7">TBG75A20</strain>
    </source>
</reference>
<accession>A0A9X7PJM8</accession>
<comment type="caution">
    <text evidence="6">The sequence shown here is derived from an EMBL/GenBank/DDBJ whole genome shotgun (WGS) entry which is preliminary data.</text>
</comment>
<dbReference type="Gene3D" id="3.90.79.10">
    <property type="entry name" value="Nucleoside Triphosphate Pyrophosphohydrolase"/>
    <property type="match status" value="1"/>
</dbReference>
<evidence type="ECO:0000313" key="7">
    <source>
        <dbReference type="Proteomes" id="UP000242427"/>
    </source>
</evidence>
<keyword evidence="2" id="KW-0378">Hydrolase</keyword>
<dbReference type="Pfam" id="PF00293">
    <property type="entry name" value="NUDIX"/>
    <property type="match status" value="1"/>
</dbReference>
<evidence type="ECO:0000256" key="1">
    <source>
        <dbReference type="ARBA" id="ARBA00001946"/>
    </source>
</evidence>
<evidence type="ECO:0000256" key="3">
    <source>
        <dbReference type="ARBA" id="ARBA00022842"/>
    </source>
</evidence>
<name>A0A9X7PJM8_9ACTN</name>
<proteinExistence type="predicted"/>
<sequence length="475" mass="51858">MSPLVERRPTSSANDGSEDRRPCSVRGVGRAREALQAAGLHRDHGLRGDPQPPLRRRRPPRPDAEARRRADPSGRVVDLVVRGQKALDPVRALRPIFGRWLLGQQKTPVGGDERAWPDYPALVSAQRQAALQLRSIAGALAAYTRSGRVHESGDGWVTLSTETVHEGAFLALHRDQVIQPDGRFGTYDHVTIADGARVVAVDSAGRIAIVTDSCHLPGRMPLLPGGGIAPGEAPEGAACRECEEETGWRPRELHLLAVTHPIAGLTMATIHLYRATDLESGRTRRDPTEVDMTVEWIPWRWHQARGRRCDLRRRVRSWDSPRHAGPHTLIRRGCTHHAQPGGRPSGGRNCTAGGPAQDGGCSSELCAVVGGAASLRYPADASTSTAMPATPARTTRHRAHHVAPLFGCRAQSTATGLHTSSRKPLGFHHFHSLVPSRLIGKIQGARSSARTRCDNRRRRFGMTTTFHQKDRLAQP</sequence>
<feature type="domain" description="Nudix hydrolase" evidence="5">
    <location>
        <begin position="191"/>
        <end position="322"/>
    </location>
</feature>
<gene>
    <name evidence="6" type="ORF">B7P34_02350</name>
</gene>
<dbReference type="PROSITE" id="PS51462">
    <property type="entry name" value="NUDIX"/>
    <property type="match status" value="1"/>
</dbReference>
<comment type="cofactor">
    <cofactor evidence="1">
        <name>Mg(2+)</name>
        <dbReference type="ChEBI" id="CHEBI:18420"/>
    </cofactor>
</comment>
<keyword evidence="7" id="KW-1185">Reference proteome</keyword>
<feature type="compositionally biased region" description="Basic and acidic residues" evidence="4">
    <location>
        <begin position="60"/>
        <end position="72"/>
    </location>
</feature>
<feature type="region of interest" description="Disordered" evidence="4">
    <location>
        <begin position="322"/>
        <end position="354"/>
    </location>
</feature>
<dbReference type="Proteomes" id="UP000242427">
    <property type="component" value="Unassembled WGS sequence"/>
</dbReference>
<dbReference type="SUPFAM" id="SSF55811">
    <property type="entry name" value="Nudix"/>
    <property type="match status" value="1"/>
</dbReference>
<evidence type="ECO:0000256" key="2">
    <source>
        <dbReference type="ARBA" id="ARBA00022801"/>
    </source>
</evidence>
<evidence type="ECO:0000256" key="4">
    <source>
        <dbReference type="SAM" id="MobiDB-lite"/>
    </source>
</evidence>